<comment type="caution">
    <text evidence="1">The sequence shown here is derived from an EMBL/GenBank/DDBJ whole genome shotgun (WGS) entry which is preliminary data.</text>
</comment>
<proteinExistence type="predicted"/>
<dbReference type="VEuPathDB" id="FungiDB:RhiirA1_453211"/>
<evidence type="ECO:0000313" key="1">
    <source>
        <dbReference type="EMBL" id="PKC71683.1"/>
    </source>
</evidence>
<reference evidence="1 2" key="1">
    <citation type="submission" date="2017-10" db="EMBL/GenBank/DDBJ databases">
        <title>Extensive intraspecific genome diversity in a model arbuscular mycorrhizal fungus.</title>
        <authorList>
            <person name="Chen E.C.H."/>
            <person name="Morin E."/>
            <person name="Baudet D."/>
            <person name="Noel J."/>
            <person name="Ndikumana S."/>
            <person name="Charron P."/>
            <person name="St-Onge C."/>
            <person name="Giorgi J."/>
            <person name="Grigoriev I.V."/>
            <person name="Roux C."/>
            <person name="Martin F.M."/>
            <person name="Corradi N."/>
        </authorList>
    </citation>
    <scope>NUCLEOTIDE SEQUENCE [LARGE SCALE GENOMIC DNA]</scope>
    <source>
        <strain evidence="1 2">A1</strain>
    </source>
</reference>
<reference evidence="1 2" key="2">
    <citation type="submission" date="2017-10" db="EMBL/GenBank/DDBJ databases">
        <title>Genome analyses suggest a sexual origin of heterokaryosis in a supposedly ancient asexual fungus.</title>
        <authorList>
            <person name="Corradi N."/>
            <person name="Sedzielewska K."/>
            <person name="Noel J."/>
            <person name="Charron P."/>
            <person name="Farinelli L."/>
            <person name="Marton T."/>
            <person name="Kruger M."/>
            <person name="Pelin A."/>
            <person name="Brachmann A."/>
            <person name="Corradi N."/>
        </authorList>
    </citation>
    <scope>NUCLEOTIDE SEQUENCE [LARGE SCALE GENOMIC DNA]</scope>
    <source>
        <strain evidence="1 2">A1</strain>
    </source>
</reference>
<dbReference type="Proteomes" id="UP000232688">
    <property type="component" value="Unassembled WGS sequence"/>
</dbReference>
<protein>
    <submittedName>
        <fullName evidence="1">Uncharacterized protein</fullName>
    </submittedName>
</protein>
<organism evidence="1 2">
    <name type="scientific">Rhizophagus irregularis</name>
    <dbReference type="NCBI Taxonomy" id="588596"/>
    <lineage>
        <taxon>Eukaryota</taxon>
        <taxon>Fungi</taxon>
        <taxon>Fungi incertae sedis</taxon>
        <taxon>Mucoromycota</taxon>
        <taxon>Glomeromycotina</taxon>
        <taxon>Glomeromycetes</taxon>
        <taxon>Glomerales</taxon>
        <taxon>Glomeraceae</taxon>
        <taxon>Rhizophagus</taxon>
    </lineage>
</organism>
<evidence type="ECO:0000313" key="2">
    <source>
        <dbReference type="Proteomes" id="UP000232688"/>
    </source>
</evidence>
<sequence length="86" mass="10353">MEIGVFYMHNEKKYELLGKTWQDMQAITSIHTITMDCITLESYYHYRLKLGLQKIYLIIWIRIHYSFTLTHFEGRSLLASTWAFSI</sequence>
<accession>A0A2I1FA20</accession>
<dbReference type="AlphaFoldDB" id="A0A2I1FA20"/>
<gene>
    <name evidence="1" type="ORF">RhiirA1_453211</name>
</gene>
<dbReference type="EMBL" id="LLXH01000155">
    <property type="protein sequence ID" value="PKC71683.1"/>
    <property type="molecule type" value="Genomic_DNA"/>
</dbReference>
<name>A0A2I1FA20_9GLOM</name>